<organism evidence="1 2">
    <name type="scientific">Geofilum rubicundum JCM 15548</name>
    <dbReference type="NCBI Taxonomy" id="1236989"/>
    <lineage>
        <taxon>Bacteria</taxon>
        <taxon>Pseudomonadati</taxon>
        <taxon>Bacteroidota</taxon>
        <taxon>Bacteroidia</taxon>
        <taxon>Marinilabiliales</taxon>
        <taxon>Marinilabiliaceae</taxon>
        <taxon>Geofilum</taxon>
    </lineage>
</organism>
<name>A0A0E9LZG3_9BACT</name>
<protein>
    <submittedName>
        <fullName evidence="1">Uncharacterized protein</fullName>
    </submittedName>
</protein>
<proteinExistence type="predicted"/>
<sequence length="55" mass="6049">MSGDSQADQIHHGGIDKSSIITVQTTTLSGSDGWMRLTERNLFRVVLEKTFLAAK</sequence>
<keyword evidence="2" id="KW-1185">Reference proteome</keyword>
<gene>
    <name evidence="1" type="ORF">JCM15548_13002</name>
</gene>
<dbReference type="Proteomes" id="UP000032900">
    <property type="component" value="Unassembled WGS sequence"/>
</dbReference>
<evidence type="ECO:0000313" key="2">
    <source>
        <dbReference type="Proteomes" id="UP000032900"/>
    </source>
</evidence>
<dbReference type="AlphaFoldDB" id="A0A0E9LZG3"/>
<accession>A0A0E9LZG3</accession>
<comment type="caution">
    <text evidence="1">The sequence shown here is derived from an EMBL/GenBank/DDBJ whole genome shotgun (WGS) entry which is preliminary data.</text>
</comment>
<evidence type="ECO:0000313" key="1">
    <source>
        <dbReference type="EMBL" id="GAO30698.1"/>
    </source>
</evidence>
<dbReference type="EMBL" id="BAZW01000028">
    <property type="protein sequence ID" value="GAO30698.1"/>
    <property type="molecule type" value="Genomic_DNA"/>
</dbReference>
<reference evidence="1 2" key="1">
    <citation type="journal article" date="2015" name="Microbes Environ.">
        <title>Distribution and evolution of nitrogen fixation genes in the phylum bacteroidetes.</title>
        <authorList>
            <person name="Inoue J."/>
            <person name="Oshima K."/>
            <person name="Suda W."/>
            <person name="Sakamoto M."/>
            <person name="Iino T."/>
            <person name="Noda S."/>
            <person name="Hongoh Y."/>
            <person name="Hattori M."/>
            <person name="Ohkuma M."/>
        </authorList>
    </citation>
    <scope>NUCLEOTIDE SEQUENCE [LARGE SCALE GENOMIC DNA]</scope>
    <source>
        <strain evidence="1">JCM 15548</strain>
    </source>
</reference>
<dbReference type="STRING" id="1236989.JCM15548_13002"/>